<dbReference type="InterPro" id="IPR052233">
    <property type="entry name" value="Rho-type_GEFs"/>
</dbReference>
<dbReference type="AlphaFoldDB" id="A0A168RP45"/>
<dbReference type="Pfam" id="PF00780">
    <property type="entry name" value="CNH"/>
    <property type="match status" value="1"/>
</dbReference>
<dbReference type="InterPro" id="IPR041675">
    <property type="entry name" value="PH_5"/>
</dbReference>
<organism evidence="6">
    <name type="scientific">Absidia glauca</name>
    <name type="common">Pin mould</name>
    <dbReference type="NCBI Taxonomy" id="4829"/>
    <lineage>
        <taxon>Eukaryota</taxon>
        <taxon>Fungi</taxon>
        <taxon>Fungi incertae sedis</taxon>
        <taxon>Mucoromycota</taxon>
        <taxon>Mucoromycotina</taxon>
        <taxon>Mucoromycetes</taxon>
        <taxon>Mucorales</taxon>
        <taxon>Cunninghamellaceae</taxon>
        <taxon>Absidia</taxon>
    </lineage>
</organism>
<dbReference type="InterPro" id="IPR000219">
    <property type="entry name" value="DH_dom"/>
</dbReference>
<evidence type="ECO:0000259" key="4">
    <source>
        <dbReference type="PROSITE" id="PS50010"/>
    </source>
</evidence>
<evidence type="ECO:0000256" key="1">
    <source>
        <dbReference type="ARBA" id="ARBA00022553"/>
    </source>
</evidence>
<dbReference type="GO" id="GO:0005085">
    <property type="term" value="F:guanyl-nucleotide exchange factor activity"/>
    <property type="evidence" value="ECO:0007669"/>
    <property type="project" value="UniProtKB-KW"/>
</dbReference>
<dbReference type="InterPro" id="IPR001180">
    <property type="entry name" value="CNH_dom"/>
</dbReference>
<evidence type="ECO:0000256" key="3">
    <source>
        <dbReference type="SAM" id="MobiDB-lite"/>
    </source>
</evidence>
<dbReference type="STRING" id="4829.A0A168RP45"/>
<dbReference type="EMBL" id="LT554731">
    <property type="protein sequence ID" value="SAM07200.1"/>
    <property type="molecule type" value="Genomic_DNA"/>
</dbReference>
<evidence type="ECO:0000259" key="5">
    <source>
        <dbReference type="PROSITE" id="PS50219"/>
    </source>
</evidence>
<sequence length="1201" mass="134887">MLNVEKVKKTKNQNTINYHLARLSNIRNNNTQLDIPSITLLRALHSPGASLHLTLLNDRYPALSTPSYLSTPTPINLPIETGNNNLMIIFLPCKATHVLTPINGSLLWLVLGIWADRSYYVGYMTRDPPPSFSSVQDINDNNRLVKRNRLVRKPFSSTPPSRMASLTTIATSSSPADSSRLALSTSYSSTLPIAHTSITTTNDCTSPDHGQATTPRDISIHHTGDLVVSPNDSIHLLSNLSQLFISGVKLVVVSRKLFCTDEYPLSFTGIEAMDIVRRLVPGNDKKDKVYRNIARSLMALGPPLFEPLPYSEKSLKKNKFYDTANEFYALKDSPLELPQGVYPLLSQCYSPRCALGDGVYKCYSPSCPNRGGTKNERLMAPTSSPSSPLNSIPRAKSLVSSLASSHDSTSSRAWSAMIPRDILKTTPESEIKRQEAIHELIYTEEDYVRDLNLLDDLFAKPLATAQCIEPDRRLGFCEAIFANYLAILALHRALYKDLRDYQGSCQAQGDGFVGRVGDIFLRHVSGFEAAYLKYGPNVVLADYKVKMETSSNILFQNFVREKEKQAETRKLPFRHFMVLPVTRIQRYSLLLDAVIKKTPDDHKDKKDLALVISSIVRVATLMDQQTAISKQQLRILQIHDQIHFKATTPDDYPQDEQRQQQEQQRLQLQEWTVHDLKLLVPDRRLIYEGTVTRRSQSTLHLLLFDHMLILTKPTRKNDKQATSRSPPGGPSATFDPSVEYSAYRVYKYPIPLSFLHIRGTEGFALRNYTLARSAQEPTSPIISDKTPSLPPSSPILPMRFNLTNASSPTPLTLQHIGRYGGEYSVYMDSPAQQLEWKEKIVEAKAQWERNHLARQVLEIRCLTDHTFGPSLSAGKISASVLFVSTTGRRMVASSTSRGLWIGSADGSIPHQQVLVLANVTQIDIMHENHILLVLADKTLTAYALELLDPSTTKKGCSLQKVSQNVQFFSCGKSMGRSLLVTMKRKGMDSHFKAYEPCCGDLRDSKNHKFLNNKTGFLGKTQSWFKLYKPFYIGAAATGIQLLKARLAIVCERGFEIIDLDALDSIRILPDVVNDKDFDFLATPDGILAKPLAMFKRQADGFLLCYDSFFFLVNYKGAYDRSCYEKVEWISSPQSVAFYHPYIIAFDPQMIEIRHVETGKLVQVLAGNDLQCLSTSPSLQGVMTHPYDANYQYVFELLPRSL</sequence>
<feature type="region of interest" description="Disordered" evidence="3">
    <location>
        <begin position="715"/>
        <end position="734"/>
    </location>
</feature>
<reference evidence="6" key="1">
    <citation type="submission" date="2016-04" db="EMBL/GenBank/DDBJ databases">
        <authorList>
            <person name="Evans L.H."/>
            <person name="Alamgir A."/>
            <person name="Owens N."/>
            <person name="Weber N.D."/>
            <person name="Virtaneva K."/>
            <person name="Barbian K."/>
            <person name="Babar A."/>
            <person name="Rosenke K."/>
        </authorList>
    </citation>
    <scope>NUCLEOTIDE SEQUENCE [LARGE SCALE GENOMIC DNA]</scope>
    <source>
        <strain evidence="6">CBS 101.48</strain>
    </source>
</reference>
<evidence type="ECO:0000313" key="7">
    <source>
        <dbReference type="Proteomes" id="UP000078561"/>
    </source>
</evidence>
<proteinExistence type="predicted"/>
<dbReference type="Gene3D" id="1.20.900.10">
    <property type="entry name" value="Dbl homology (DH) domain"/>
    <property type="match status" value="1"/>
</dbReference>
<dbReference type="CDD" id="cd00160">
    <property type="entry name" value="RhoGEF"/>
    <property type="match status" value="1"/>
</dbReference>
<dbReference type="PROSITE" id="PS50219">
    <property type="entry name" value="CNH"/>
    <property type="match status" value="1"/>
</dbReference>
<evidence type="ECO:0008006" key="8">
    <source>
        <dbReference type="Google" id="ProtNLM"/>
    </source>
</evidence>
<accession>A0A168RP45</accession>
<evidence type="ECO:0000256" key="2">
    <source>
        <dbReference type="ARBA" id="ARBA00022658"/>
    </source>
</evidence>
<name>A0A168RP45_ABSGL</name>
<keyword evidence="7" id="KW-1185">Reference proteome</keyword>
<dbReference type="SMART" id="SM00325">
    <property type="entry name" value="RhoGEF"/>
    <property type="match status" value="1"/>
</dbReference>
<dbReference type="InterPro" id="IPR035899">
    <property type="entry name" value="DBL_dom_sf"/>
</dbReference>
<dbReference type="PANTHER" id="PTHR46572:SF1">
    <property type="entry name" value="RHO1 GUANINE NUCLEOTIDE EXCHANGE FACTOR TUS1"/>
    <property type="match status" value="1"/>
</dbReference>
<protein>
    <recommendedName>
        <fullName evidence="8">DH domain-containing protein</fullName>
    </recommendedName>
</protein>
<dbReference type="PROSITE" id="PS50010">
    <property type="entry name" value="DH_2"/>
    <property type="match status" value="1"/>
</dbReference>
<dbReference type="OrthoDB" id="2272012at2759"/>
<dbReference type="Gene3D" id="2.30.29.30">
    <property type="entry name" value="Pleckstrin-homology domain (PH domain)/Phosphotyrosine-binding domain (PTB)"/>
    <property type="match status" value="1"/>
</dbReference>
<evidence type="ECO:0000313" key="6">
    <source>
        <dbReference type="EMBL" id="SAM07200.1"/>
    </source>
</evidence>
<dbReference type="Proteomes" id="UP000078561">
    <property type="component" value="Unassembled WGS sequence"/>
</dbReference>
<dbReference type="Pfam" id="PF15405">
    <property type="entry name" value="PH_5"/>
    <property type="match status" value="1"/>
</dbReference>
<dbReference type="Pfam" id="PF00621">
    <property type="entry name" value="RhoGEF"/>
    <property type="match status" value="1"/>
</dbReference>
<keyword evidence="1" id="KW-0597">Phosphoprotein</keyword>
<dbReference type="SUPFAM" id="SSF48065">
    <property type="entry name" value="DBL homology domain (DH-domain)"/>
    <property type="match status" value="1"/>
</dbReference>
<keyword evidence="2" id="KW-0344">Guanine-nucleotide releasing factor</keyword>
<feature type="domain" description="DH" evidence="4">
    <location>
        <begin position="432"/>
        <end position="625"/>
    </location>
</feature>
<dbReference type="SUPFAM" id="SSF50729">
    <property type="entry name" value="PH domain-like"/>
    <property type="match status" value="1"/>
</dbReference>
<gene>
    <name evidence="6" type="primary">ABSGL_12839.1 scaffold 13518</name>
</gene>
<feature type="domain" description="CNH" evidence="5">
    <location>
        <begin position="873"/>
        <end position="1179"/>
    </location>
</feature>
<dbReference type="SMART" id="SM00036">
    <property type="entry name" value="CNH"/>
    <property type="match status" value="1"/>
</dbReference>
<dbReference type="PANTHER" id="PTHR46572">
    <property type="entry name" value="RHO1 GDP-GTP EXCHANGE PROTEIN 1-RELATED"/>
    <property type="match status" value="1"/>
</dbReference>
<dbReference type="InterPro" id="IPR011993">
    <property type="entry name" value="PH-like_dom_sf"/>
</dbReference>
<dbReference type="InParanoid" id="A0A168RP45"/>